<name>H8YVR4_9GAMM</name>
<feature type="domain" description="HTH cro/C1-type" evidence="1">
    <location>
        <begin position="23"/>
        <end position="77"/>
    </location>
</feature>
<evidence type="ECO:0000313" key="2">
    <source>
        <dbReference type="EMBL" id="EIC24004.1"/>
    </source>
</evidence>
<evidence type="ECO:0000313" key="3">
    <source>
        <dbReference type="Proteomes" id="UP000002964"/>
    </source>
</evidence>
<dbReference type="HOGENOM" id="CLU_1610023_0_0_6"/>
<dbReference type="STRING" id="631362.Thi970DRAFT_00141"/>
<gene>
    <name evidence="2" type="ORF">Thi970DRAFT_00141</name>
</gene>
<dbReference type="SUPFAM" id="SSF47413">
    <property type="entry name" value="lambda repressor-like DNA-binding domains"/>
    <property type="match status" value="1"/>
</dbReference>
<evidence type="ECO:0000259" key="1">
    <source>
        <dbReference type="PROSITE" id="PS50943"/>
    </source>
</evidence>
<accession>H8YVR4</accession>
<keyword evidence="3" id="KW-1185">Reference proteome</keyword>
<dbReference type="Proteomes" id="UP000002964">
    <property type="component" value="Unassembled WGS sequence"/>
</dbReference>
<dbReference type="InterPro" id="IPR010982">
    <property type="entry name" value="Lambda_DNA-bd_dom_sf"/>
</dbReference>
<dbReference type="RefSeq" id="WP_009146627.1">
    <property type="nucleotide sequence ID" value="NZ_CP121471.1"/>
</dbReference>
<dbReference type="InterPro" id="IPR001387">
    <property type="entry name" value="Cro/C1-type_HTH"/>
</dbReference>
<dbReference type="Gene3D" id="1.10.260.40">
    <property type="entry name" value="lambda repressor-like DNA-binding domains"/>
    <property type="match status" value="1"/>
</dbReference>
<dbReference type="CDD" id="cd00093">
    <property type="entry name" value="HTH_XRE"/>
    <property type="match status" value="1"/>
</dbReference>
<reference evidence="2 3" key="2">
    <citation type="submission" date="2011-11" db="EMBL/GenBank/DDBJ databases">
        <authorList>
            <consortium name="US DOE Joint Genome Institute"/>
            <person name="Lucas S."/>
            <person name="Han J."/>
            <person name="Lapidus A."/>
            <person name="Cheng J.-F."/>
            <person name="Goodwin L."/>
            <person name="Pitluck S."/>
            <person name="Peters L."/>
            <person name="Ovchinnikova G."/>
            <person name="Zhang X."/>
            <person name="Detter J.C."/>
            <person name="Han C."/>
            <person name="Tapia R."/>
            <person name="Land M."/>
            <person name="Hauser L."/>
            <person name="Kyrpides N."/>
            <person name="Ivanova N."/>
            <person name="Pagani I."/>
            <person name="Vogl K."/>
            <person name="Liu Z."/>
            <person name="Overmann J."/>
            <person name="Frigaard N.-U."/>
            <person name="Bryant D."/>
            <person name="Woyke T."/>
        </authorList>
    </citation>
    <scope>NUCLEOTIDE SEQUENCE [LARGE SCALE GENOMIC DNA]</scope>
    <source>
        <strain evidence="2 3">970</strain>
    </source>
</reference>
<dbReference type="PROSITE" id="PS50943">
    <property type="entry name" value="HTH_CROC1"/>
    <property type="match status" value="1"/>
</dbReference>
<dbReference type="SMART" id="SM00530">
    <property type="entry name" value="HTH_XRE"/>
    <property type="match status" value="1"/>
</dbReference>
<dbReference type="AlphaFoldDB" id="H8YVR4"/>
<dbReference type="OrthoDB" id="6006530at2"/>
<organism evidence="2 3">
    <name type="scientific">Thiorhodovibrio frisius</name>
    <dbReference type="NCBI Taxonomy" id="631362"/>
    <lineage>
        <taxon>Bacteria</taxon>
        <taxon>Pseudomonadati</taxon>
        <taxon>Pseudomonadota</taxon>
        <taxon>Gammaproteobacteria</taxon>
        <taxon>Chromatiales</taxon>
        <taxon>Chromatiaceae</taxon>
        <taxon>Thiorhodovibrio</taxon>
    </lineage>
</organism>
<proteinExistence type="predicted"/>
<sequence length="171" mass="18636">MNRVVPCHNPAPVLMANAPARLIQRARQAMGLTQRELGERVGLPQSTMSRIENGDTVLEPAVLAQLAAVLEIGSQGLRTLLDGVSQDSWRQWVWLSRRPPKEKLLLLALIDGVSGEATLQQLEDLTGFTIGTLRAAIEGLAREGLIQLTTDARRQGTSVVLMTQQPERLAA</sequence>
<dbReference type="EMBL" id="JH603163">
    <property type="protein sequence ID" value="EIC24004.1"/>
    <property type="molecule type" value="Genomic_DNA"/>
</dbReference>
<protein>
    <submittedName>
        <fullName evidence="2">Putative transcription factor, MBF1 like protein</fullName>
    </submittedName>
</protein>
<reference evidence="3" key="1">
    <citation type="submission" date="2011-06" db="EMBL/GenBank/DDBJ databases">
        <authorList>
            <consortium name="US DOE Joint Genome Institute (JGI-PGF)"/>
            <person name="Lucas S."/>
            <person name="Han J."/>
            <person name="Lapidus A."/>
            <person name="Cheng J.-F."/>
            <person name="Goodwin L."/>
            <person name="Pitluck S."/>
            <person name="Peters L."/>
            <person name="Land M.L."/>
            <person name="Hauser L."/>
            <person name="Vogl K."/>
            <person name="Liu Z."/>
            <person name="Overmann J."/>
            <person name="Frigaard N.-U."/>
            <person name="Bryant D.A."/>
            <person name="Woyke T.J."/>
        </authorList>
    </citation>
    <scope>NUCLEOTIDE SEQUENCE [LARGE SCALE GENOMIC DNA]</scope>
    <source>
        <strain evidence="3">970</strain>
    </source>
</reference>
<dbReference type="GO" id="GO:0003677">
    <property type="term" value="F:DNA binding"/>
    <property type="evidence" value="ECO:0007669"/>
    <property type="project" value="InterPro"/>
</dbReference>
<dbReference type="Pfam" id="PF13560">
    <property type="entry name" value="HTH_31"/>
    <property type="match status" value="1"/>
</dbReference>